<dbReference type="GO" id="GO:0016757">
    <property type="term" value="F:glycosyltransferase activity"/>
    <property type="evidence" value="ECO:0007669"/>
    <property type="project" value="InterPro"/>
</dbReference>
<organism evidence="2 3">
    <name type="scientific">Zwartia hollandica</name>
    <dbReference type="NCBI Taxonomy" id="324606"/>
    <lineage>
        <taxon>Bacteria</taxon>
        <taxon>Pseudomonadati</taxon>
        <taxon>Pseudomonadota</taxon>
        <taxon>Betaproteobacteria</taxon>
        <taxon>Burkholderiales</taxon>
        <taxon>Alcaligenaceae</taxon>
        <taxon>Zwartia</taxon>
    </lineage>
</organism>
<protein>
    <submittedName>
        <fullName evidence="2">Glycosyltransferase family 4 protein</fullName>
    </submittedName>
</protein>
<keyword evidence="3" id="KW-1185">Reference proteome</keyword>
<dbReference type="PANTHER" id="PTHR46401">
    <property type="entry name" value="GLYCOSYLTRANSFERASE WBBK-RELATED"/>
    <property type="match status" value="1"/>
</dbReference>
<dbReference type="SUPFAM" id="SSF53756">
    <property type="entry name" value="UDP-Glycosyltransferase/glycogen phosphorylase"/>
    <property type="match status" value="1"/>
</dbReference>
<evidence type="ECO:0000313" key="2">
    <source>
        <dbReference type="EMBL" id="MBZ1350071.1"/>
    </source>
</evidence>
<dbReference type="InterPro" id="IPR001296">
    <property type="entry name" value="Glyco_trans_1"/>
</dbReference>
<gene>
    <name evidence="2" type="ORF">KZZ10_05390</name>
</gene>
<dbReference type="Proteomes" id="UP000739565">
    <property type="component" value="Unassembled WGS sequence"/>
</dbReference>
<dbReference type="PANTHER" id="PTHR46401:SF9">
    <property type="entry name" value="MANNOSYLTRANSFERASE A"/>
    <property type="match status" value="1"/>
</dbReference>
<dbReference type="Gene3D" id="3.40.50.2000">
    <property type="entry name" value="Glycogen Phosphorylase B"/>
    <property type="match status" value="1"/>
</dbReference>
<evidence type="ECO:0000259" key="1">
    <source>
        <dbReference type="Pfam" id="PF00534"/>
    </source>
</evidence>
<dbReference type="RefSeq" id="WP_259660469.1">
    <property type="nucleotide sequence ID" value="NZ_JAHXRI010000006.1"/>
</dbReference>
<proteinExistence type="predicted"/>
<sequence length="443" mass="49682">MIKSTVKYLYDVCTGGVSKKVLKSIVTRYPQVDPFVRNIQTKLFDWYLVKPRVVQFRASPDPKTLFVDVSFFVLEDHKTGIQRVTRSILMELLKNPPPGFTVQAVYVDRHVGFKPAIVHQTSVSDLSVTRNPDPSPIQITAGDVFFGLDFACVTTLKEQAYLAKLKEAGVKVYFVIYDLLPIQFPQYFPPSHKGFHERWLRTLAKFDGVLCISKTIADDYRNWVKDNRISTSADFDITYFHLGADLNNSAPTKGMPADAPDTLAKLATRPSFLMVGTLEPRKGYRHIVDAFTKLWLDGSDANLVIVGKVGWNIDVLVRALKAHPELGKRLIWLQGVSDEYLERIYAGSTALIAASEGEGFGLPIIEAAQHGLPVILRDIPVFREVAGEAGFYFPGNTPEDTAECLKAWLQLYQAVMHPKSSSLSYQSWEQSVQQIRTVLALPQ</sequence>
<evidence type="ECO:0000313" key="3">
    <source>
        <dbReference type="Proteomes" id="UP000739565"/>
    </source>
</evidence>
<comment type="caution">
    <text evidence="2">The sequence shown here is derived from an EMBL/GenBank/DDBJ whole genome shotgun (WGS) entry which is preliminary data.</text>
</comment>
<dbReference type="Pfam" id="PF00534">
    <property type="entry name" value="Glycos_transf_1"/>
    <property type="match status" value="1"/>
</dbReference>
<accession>A0A953NB86</accession>
<feature type="domain" description="Glycosyl transferase family 1" evidence="1">
    <location>
        <begin position="267"/>
        <end position="411"/>
    </location>
</feature>
<dbReference type="AlphaFoldDB" id="A0A953NB86"/>
<dbReference type="EMBL" id="JAHXRI010000006">
    <property type="protein sequence ID" value="MBZ1350071.1"/>
    <property type="molecule type" value="Genomic_DNA"/>
</dbReference>
<reference evidence="2" key="1">
    <citation type="submission" date="2021-07" db="EMBL/GenBank/DDBJ databases">
        <title>New genus and species of the family Alcaligenaceae.</title>
        <authorList>
            <person name="Hahn M.W."/>
        </authorList>
    </citation>
    <scope>NUCLEOTIDE SEQUENCE</scope>
    <source>
        <strain evidence="2">LF4-65</strain>
    </source>
</reference>
<dbReference type="CDD" id="cd03809">
    <property type="entry name" value="GT4_MtfB-like"/>
    <property type="match status" value="1"/>
</dbReference>
<name>A0A953NB86_9BURK</name>